<feature type="domain" description="Oxidoreductase DRL-like catalytic" evidence="2">
    <location>
        <begin position="156"/>
        <end position="317"/>
    </location>
</feature>
<dbReference type="CDD" id="cd11616">
    <property type="entry name" value="SAF_DH_OX_like"/>
    <property type="match status" value="1"/>
</dbReference>
<gene>
    <name evidence="3" type="ORF">UFOPK1503_00354</name>
</gene>
<dbReference type="Pfam" id="PF21135">
    <property type="entry name" value="DRL_cat"/>
    <property type="match status" value="1"/>
</dbReference>
<dbReference type="PANTHER" id="PTHR37850">
    <property type="entry name" value="STRU PROTEIN"/>
    <property type="match status" value="1"/>
</dbReference>
<evidence type="ECO:0000313" key="3">
    <source>
        <dbReference type="EMBL" id="CAB4542479.1"/>
    </source>
</evidence>
<evidence type="ECO:0000259" key="2">
    <source>
        <dbReference type="Pfam" id="PF21135"/>
    </source>
</evidence>
<name>A0A6J6BW39_9ZZZZ</name>
<dbReference type="Gene3D" id="3.40.50.720">
    <property type="entry name" value="NAD(P)-binding Rossmann-like Domain"/>
    <property type="match status" value="1"/>
</dbReference>
<proteinExistence type="predicted"/>
<feature type="domain" description="Aspartate/homoserine dehydrogenase NAD-binding" evidence="1">
    <location>
        <begin position="31"/>
        <end position="149"/>
    </location>
</feature>
<reference evidence="3" key="1">
    <citation type="submission" date="2020-05" db="EMBL/GenBank/DDBJ databases">
        <authorList>
            <person name="Chiriac C."/>
            <person name="Salcher M."/>
            <person name="Ghai R."/>
            <person name="Kavagutti S V."/>
        </authorList>
    </citation>
    <scope>NUCLEOTIDE SEQUENCE</scope>
</reference>
<dbReference type="SUPFAM" id="SSF51735">
    <property type="entry name" value="NAD(P)-binding Rossmann-fold domains"/>
    <property type="match status" value="1"/>
</dbReference>
<evidence type="ECO:0000259" key="1">
    <source>
        <dbReference type="Pfam" id="PF03447"/>
    </source>
</evidence>
<dbReference type="Pfam" id="PF03447">
    <property type="entry name" value="NAD_binding_3"/>
    <property type="match status" value="1"/>
</dbReference>
<dbReference type="PANTHER" id="PTHR37850:SF2">
    <property type="entry name" value="SAF DOMAIN PROTEIN"/>
    <property type="match status" value="1"/>
</dbReference>
<dbReference type="EMBL" id="CAEZST010000004">
    <property type="protein sequence ID" value="CAB4542479.1"/>
    <property type="molecule type" value="Genomic_DNA"/>
</dbReference>
<dbReference type="InterPro" id="IPR005106">
    <property type="entry name" value="Asp/hSer_DH_NAD-bd"/>
</dbReference>
<dbReference type="AlphaFoldDB" id="A0A6J6BW39"/>
<protein>
    <submittedName>
        <fullName evidence="3">Unannotated protein</fullName>
    </submittedName>
</protein>
<accession>A0A6J6BW39</accession>
<dbReference type="GO" id="GO:0050661">
    <property type="term" value="F:NADP binding"/>
    <property type="evidence" value="ECO:0007669"/>
    <property type="project" value="InterPro"/>
</dbReference>
<dbReference type="GO" id="GO:0016491">
    <property type="term" value="F:oxidoreductase activity"/>
    <property type="evidence" value="ECO:0007669"/>
    <property type="project" value="InterPro"/>
</dbReference>
<dbReference type="InterPro" id="IPR048423">
    <property type="entry name" value="DRL_cat"/>
</dbReference>
<organism evidence="3">
    <name type="scientific">freshwater metagenome</name>
    <dbReference type="NCBI Taxonomy" id="449393"/>
    <lineage>
        <taxon>unclassified sequences</taxon>
        <taxon>metagenomes</taxon>
        <taxon>ecological metagenomes</taxon>
    </lineage>
</organism>
<sequence length="425" mass="45668">MQYRLKLQELAKKNGRPFRIALVGAGQMGRGFAAQAHRLGLEVAAVADIAPDRINQAFHDLGHPSPLISSDPAELNKLIKAGQPAGTTNADIVPQLDVDVVVEATGVAAIGADIIYKSLSASKHVATLNVEADVTVGPILHKTAKEHGVLYSVCNGDEPTEAKELVDFARDLSFEIIMAGKGKNNPFEPHSNPDTVAERAAKKHMNPKMLASFTDGSKTMIEMAALANATGLKLTKRGMIGPAATRMTLHDVFKPKSEGGVLDEVGVVDYCTGDVAPGVFVVIKTEAPYVAEEMSYLSMGPGPYFALYRPYHLASVEAPLTVAKMLVDGYESLATDSRMTEVIASTKKEHKQGEKFDGIGGYSARGVADIVQDAKRDNLVPIGLLQNAVAKRDLPIDHLVTYDDVELDENATIYKLRKIQDELGL</sequence>
<dbReference type="InterPro" id="IPR036291">
    <property type="entry name" value="NAD(P)-bd_dom_sf"/>
</dbReference>